<name>A0A091MY78_9PASS</name>
<dbReference type="Proteomes" id="UP000053537">
    <property type="component" value="Unassembled WGS sequence"/>
</dbReference>
<dbReference type="EMBL" id="KK838607">
    <property type="protein sequence ID" value="KFP81599.1"/>
    <property type="molecule type" value="Genomic_DNA"/>
</dbReference>
<protein>
    <submittedName>
        <fullName evidence="1">Protein TBRG4</fullName>
    </submittedName>
</protein>
<feature type="non-terminal residue" evidence="1">
    <location>
        <position position="48"/>
    </location>
</feature>
<evidence type="ECO:0000313" key="1">
    <source>
        <dbReference type="EMBL" id="KFP81599.1"/>
    </source>
</evidence>
<sequence>LGQPSIPCFSQYCLDNTERLSATHLCGIILAFARLNFQPSIGQEFFSM</sequence>
<evidence type="ECO:0000313" key="2">
    <source>
        <dbReference type="Proteomes" id="UP000053537"/>
    </source>
</evidence>
<accession>A0A091MY78</accession>
<keyword evidence="2" id="KW-1185">Reference proteome</keyword>
<organism evidence="1 2">
    <name type="scientific">Acanthisitta chloris</name>
    <name type="common">rifleman</name>
    <dbReference type="NCBI Taxonomy" id="57068"/>
    <lineage>
        <taxon>Eukaryota</taxon>
        <taxon>Metazoa</taxon>
        <taxon>Chordata</taxon>
        <taxon>Craniata</taxon>
        <taxon>Vertebrata</taxon>
        <taxon>Euteleostomi</taxon>
        <taxon>Archelosauria</taxon>
        <taxon>Archosauria</taxon>
        <taxon>Dinosauria</taxon>
        <taxon>Saurischia</taxon>
        <taxon>Theropoda</taxon>
        <taxon>Coelurosauria</taxon>
        <taxon>Aves</taxon>
        <taxon>Neognathae</taxon>
        <taxon>Neoaves</taxon>
        <taxon>Telluraves</taxon>
        <taxon>Australaves</taxon>
        <taxon>Passeriformes</taxon>
        <taxon>Acanthisittidae</taxon>
        <taxon>Acanthisitta</taxon>
    </lineage>
</organism>
<proteinExistence type="predicted"/>
<feature type="non-terminal residue" evidence="1">
    <location>
        <position position="1"/>
    </location>
</feature>
<dbReference type="AlphaFoldDB" id="A0A091MY78"/>
<reference evidence="1 2" key="1">
    <citation type="submission" date="2014-04" db="EMBL/GenBank/DDBJ databases">
        <title>Genome evolution of avian class.</title>
        <authorList>
            <person name="Zhang G."/>
            <person name="Li C."/>
        </authorList>
    </citation>
    <scope>NUCLEOTIDE SEQUENCE [LARGE SCALE GENOMIC DNA]</scope>
    <source>
        <strain evidence="1">BGI_N310</strain>
    </source>
</reference>
<gene>
    <name evidence="1" type="ORF">N310_05028</name>
</gene>